<dbReference type="InterPro" id="IPR003673">
    <property type="entry name" value="CoA-Trfase_fam_III"/>
</dbReference>
<gene>
    <name evidence="3" type="primary">CSON009466</name>
</gene>
<dbReference type="PANTHER" id="PTHR48228">
    <property type="entry name" value="SUCCINYL-COA--D-CITRAMALATE COA-TRANSFERASE"/>
    <property type="match status" value="1"/>
</dbReference>
<evidence type="ECO:0000256" key="1">
    <source>
        <dbReference type="ARBA" id="ARBA00008383"/>
    </source>
</evidence>
<reference evidence="3" key="2">
    <citation type="submission" date="2018-07" db="EMBL/GenBank/DDBJ databases">
        <authorList>
            <person name="Quirk P.G."/>
            <person name="Krulwich T.A."/>
        </authorList>
    </citation>
    <scope>NUCLEOTIDE SEQUENCE</scope>
</reference>
<dbReference type="SUPFAM" id="SSF89796">
    <property type="entry name" value="CoA-transferase family III (CaiB/BaiF)"/>
    <property type="match status" value="1"/>
</dbReference>
<comment type="similarity">
    <text evidence="1">Belongs to the CoA-transferase III family.</text>
</comment>
<dbReference type="InterPro" id="IPR044855">
    <property type="entry name" value="CoA-Trfase_III_dom3_sf"/>
</dbReference>
<accession>A0A336M2S2</accession>
<dbReference type="EMBL" id="UFQS01000375">
    <property type="protein sequence ID" value="SSX03325.1"/>
    <property type="molecule type" value="Genomic_DNA"/>
</dbReference>
<dbReference type="Gene3D" id="3.30.1540.10">
    <property type="entry name" value="formyl-coa transferase, domain 3"/>
    <property type="match status" value="1"/>
</dbReference>
<dbReference type="GO" id="GO:0008111">
    <property type="term" value="F:alpha-methylacyl-CoA racemase activity"/>
    <property type="evidence" value="ECO:0007669"/>
    <property type="project" value="TreeGrafter"/>
</dbReference>
<sequence>MPLKGIKVVEFVGLAPGPFCGKILADFGALVTRIDKSPVNQIDVFQEGKRTIALNLKHAKAQEIAKKICLSSDVVLEPFRPGVMERLNLGPNELLKQNKRLIYACLTGFGQSGSLSQRAGHDINYVALSGILSLLGRKSEKPTPPINILADLAGGSLMCAFGIVAALFERAKSGKGQIIDAAMVDGTAYIGSWLMKSQEMPMKVCGADNRGENVLDSGYHFYDTYETKDGKFMSVGAIEPQFYEDLIKVLNLDGELDQFSDNEKLKEIFTEKFKTKTQSEWTAIFNEVDACVFPVLTPEEARNHSHNRERETFLKSGDETDTVIINPAPKLSRTPAELAKSRFKQYNSDYVREAEEILNEIGIKKSELKKLQEDDIVRFESSNNIHKTVHHTCKGYKKK</sequence>
<dbReference type="InterPro" id="IPR050509">
    <property type="entry name" value="CoA-transferase_III"/>
</dbReference>
<dbReference type="GO" id="GO:0005739">
    <property type="term" value="C:mitochondrion"/>
    <property type="evidence" value="ECO:0007669"/>
    <property type="project" value="TreeGrafter"/>
</dbReference>
<dbReference type="EMBL" id="UFQT01000375">
    <property type="protein sequence ID" value="SSX23691.1"/>
    <property type="molecule type" value="Genomic_DNA"/>
</dbReference>
<dbReference type="Gene3D" id="3.40.50.10540">
    <property type="entry name" value="Crotonobetainyl-coa:carnitine coa-transferase, domain 1"/>
    <property type="match status" value="1"/>
</dbReference>
<dbReference type="PANTHER" id="PTHR48228:SF5">
    <property type="entry name" value="ALPHA-METHYLACYL-COA RACEMASE"/>
    <property type="match status" value="1"/>
</dbReference>
<dbReference type="InterPro" id="IPR023606">
    <property type="entry name" value="CoA-Trfase_III_dom_1_sf"/>
</dbReference>
<name>A0A336M2S2_CULSO</name>
<organism evidence="3">
    <name type="scientific">Culicoides sonorensis</name>
    <name type="common">Biting midge</name>
    <dbReference type="NCBI Taxonomy" id="179676"/>
    <lineage>
        <taxon>Eukaryota</taxon>
        <taxon>Metazoa</taxon>
        <taxon>Ecdysozoa</taxon>
        <taxon>Arthropoda</taxon>
        <taxon>Hexapoda</taxon>
        <taxon>Insecta</taxon>
        <taxon>Pterygota</taxon>
        <taxon>Neoptera</taxon>
        <taxon>Endopterygota</taxon>
        <taxon>Diptera</taxon>
        <taxon>Nematocera</taxon>
        <taxon>Chironomoidea</taxon>
        <taxon>Ceratopogonidae</taxon>
        <taxon>Ceratopogoninae</taxon>
        <taxon>Culicoides</taxon>
        <taxon>Monoculicoides</taxon>
    </lineage>
</organism>
<dbReference type="AlphaFoldDB" id="A0A336M2S2"/>
<dbReference type="Pfam" id="PF02515">
    <property type="entry name" value="CoA_transf_3"/>
    <property type="match status" value="1"/>
</dbReference>
<dbReference type="VEuPathDB" id="VectorBase:CSON009466"/>
<protein>
    <submittedName>
        <fullName evidence="3">CSON009466 protein</fullName>
    </submittedName>
</protein>
<dbReference type="GO" id="GO:0008206">
    <property type="term" value="P:bile acid metabolic process"/>
    <property type="evidence" value="ECO:0007669"/>
    <property type="project" value="TreeGrafter"/>
</dbReference>
<reference evidence="2" key="1">
    <citation type="submission" date="2018-04" db="EMBL/GenBank/DDBJ databases">
        <authorList>
            <person name="Go L.Y."/>
            <person name="Mitchell J.A."/>
        </authorList>
    </citation>
    <scope>NUCLEOTIDE SEQUENCE</scope>
    <source>
        <tissue evidence="2">Whole organism</tissue>
    </source>
</reference>
<evidence type="ECO:0000313" key="2">
    <source>
        <dbReference type="EMBL" id="SSX03325.1"/>
    </source>
</evidence>
<evidence type="ECO:0000313" key="3">
    <source>
        <dbReference type="EMBL" id="SSX23691.1"/>
    </source>
</evidence>
<proteinExistence type="inferred from homology"/>